<sequence>MVANIVSSYQNLPKARKRHENQMIKCTFHNGVFLANFKQARCGACYEIVKNFTPKFALAGDYCPSF</sequence>
<accession>A0A1S9ZV89</accession>
<gene>
    <name evidence="1" type="ORF">B0181_10435</name>
</gene>
<proteinExistence type="predicted"/>
<evidence type="ECO:0000313" key="1">
    <source>
        <dbReference type="EMBL" id="OOR87307.1"/>
    </source>
</evidence>
<dbReference type="Proteomes" id="UP000190435">
    <property type="component" value="Unassembled WGS sequence"/>
</dbReference>
<protein>
    <submittedName>
        <fullName evidence="1">Uncharacterized protein</fullName>
    </submittedName>
</protein>
<keyword evidence="2" id="KW-1185">Reference proteome</keyword>
<evidence type="ECO:0000313" key="2">
    <source>
        <dbReference type="Proteomes" id="UP000190435"/>
    </source>
</evidence>
<name>A0A1S9ZV89_9GAMM</name>
<organism evidence="1 2">
    <name type="scientific">Moraxella caviae</name>
    <dbReference type="NCBI Taxonomy" id="34060"/>
    <lineage>
        <taxon>Bacteria</taxon>
        <taxon>Pseudomonadati</taxon>
        <taxon>Pseudomonadota</taxon>
        <taxon>Gammaproteobacteria</taxon>
        <taxon>Moraxellales</taxon>
        <taxon>Moraxellaceae</taxon>
        <taxon>Moraxella</taxon>
    </lineage>
</organism>
<dbReference type="AlphaFoldDB" id="A0A1S9ZV89"/>
<dbReference type="STRING" id="34060.B0181_10435"/>
<comment type="caution">
    <text evidence="1">The sequence shown here is derived from an EMBL/GenBank/DDBJ whole genome shotgun (WGS) entry which is preliminary data.</text>
</comment>
<dbReference type="EMBL" id="MUXU01000077">
    <property type="protein sequence ID" value="OOR87307.1"/>
    <property type="molecule type" value="Genomic_DNA"/>
</dbReference>
<reference evidence="1 2" key="1">
    <citation type="submission" date="2017-02" db="EMBL/GenBank/DDBJ databases">
        <title>Draft genome sequence of Moraxella caviae CCUG 355 type strain.</title>
        <authorList>
            <person name="Engstrom-Jakobsson H."/>
            <person name="Salva-Serra F."/>
            <person name="Thorell K."/>
            <person name="Gonzales-Siles L."/>
            <person name="Karlsson R."/>
            <person name="Boulund F."/>
            <person name="Engstrand L."/>
            <person name="Moore E."/>
        </authorList>
    </citation>
    <scope>NUCLEOTIDE SEQUENCE [LARGE SCALE GENOMIC DNA]</scope>
    <source>
        <strain evidence="1 2">CCUG 355</strain>
    </source>
</reference>